<feature type="region of interest" description="Disordered" evidence="1">
    <location>
        <begin position="116"/>
        <end position="154"/>
    </location>
</feature>
<dbReference type="Proteomes" id="UP000228921">
    <property type="component" value="Unassembled WGS sequence"/>
</dbReference>
<dbReference type="SUPFAM" id="SSF48452">
    <property type="entry name" value="TPR-like"/>
    <property type="match status" value="1"/>
</dbReference>
<feature type="region of interest" description="Disordered" evidence="1">
    <location>
        <begin position="273"/>
        <end position="389"/>
    </location>
</feature>
<proteinExistence type="predicted"/>
<dbReference type="Gene3D" id="1.25.40.10">
    <property type="entry name" value="Tetratricopeptide repeat domain"/>
    <property type="match status" value="1"/>
</dbReference>
<feature type="compositionally biased region" description="Basic and acidic residues" evidence="1">
    <location>
        <begin position="644"/>
        <end position="654"/>
    </location>
</feature>
<reference evidence="2 3" key="1">
    <citation type="submission" date="2017-11" db="EMBL/GenBank/DDBJ databases">
        <title>Evolution of Phototrophy in the Chloroflexi Phylum Driven by Horizontal Gene Transfer.</title>
        <authorList>
            <person name="Ward L.M."/>
            <person name="Hemp J."/>
            <person name="Shih P.M."/>
            <person name="Mcglynn S.E."/>
            <person name="Fischer W."/>
        </authorList>
    </citation>
    <scope>NUCLEOTIDE SEQUENCE [LARGE SCALE GENOMIC DNA]</scope>
    <source>
        <strain evidence="2">CP2_2F</strain>
    </source>
</reference>
<feature type="region of interest" description="Disordered" evidence="1">
    <location>
        <begin position="551"/>
        <end position="684"/>
    </location>
</feature>
<feature type="region of interest" description="Disordered" evidence="1">
    <location>
        <begin position="184"/>
        <end position="220"/>
    </location>
</feature>
<evidence type="ECO:0000256" key="1">
    <source>
        <dbReference type="SAM" id="MobiDB-lite"/>
    </source>
</evidence>
<sequence>MTPPPNGEGTNKPEDDPLGGIDPMAWLESLARRQGANPDELVTAADIDVPLPSLEPEQPPQPAAQVPAPAAQASVAQPTADDPLGGVDPMAWLESLARRQGANPDELVTAANIDVPLPSLESEPPPQPVAQAPTPVAPEPVVQPTADDPLGGVDPMAWLESLARRQGANPDELVTAANIDVLLPSAEPEPPPQPVAQAPTPVAPEPIVQPTADDPLGGVDPMAWLESLARRQGANPDELVTAANIDVPLPPADAVIEERGYTEFDPFSVSTLSPSARALEQPPASSSAEDTTAWLEELTQTASTASAGDESDPMAWLASFGGPSPYDLGNLSTETPVVESMTPDAALSWLDSLSTEPESAPEKAPEPPVSAPQGISPLEAGGLSNDPQEVQAWLTEQLGSLMQAREAEENLSLADLPPAEPSASLPDWLSEAVVDPTLPSARGILEPEIKLPTPPEDLPTWLLETAEAEIDLTFSDDFIPPQAPLPQVPEASLDLDPSEIERMIKPSSPEEVDDLAEYFNEEYDRRRAGDETIPLWYLEALQRAESVVAAPPSPEPVVEPPTEPAVEGEIPSWLLEIQPSQESPAAPAPVTSQLPEELSWLEALAQGLPEETPAPPAEPAIVEPVLPSERPAWLAQTGKLDPSVVERYEAERAAEQPAPEPEPQVAPPPVPEPPPVRRVAPAARLQQARQQVAQGQVLTALESYQALVDSMENLEEVRADLRQLAERHPKEPKVRRLLGDTHMRLGDLQAALDAYLTALKEL</sequence>
<accession>A0A2M8P109</accession>
<comment type="caution">
    <text evidence="2">The sequence shown here is derived from an EMBL/GenBank/DDBJ whole genome shotgun (WGS) entry which is preliminary data.</text>
</comment>
<feature type="region of interest" description="Disordered" evidence="1">
    <location>
        <begin position="1"/>
        <end position="88"/>
    </location>
</feature>
<protein>
    <submittedName>
        <fullName evidence="2">Uncharacterized protein</fullName>
    </submittedName>
</protein>
<gene>
    <name evidence="2" type="ORF">CUN51_05040</name>
</gene>
<feature type="compositionally biased region" description="Pro residues" evidence="1">
    <location>
        <begin position="551"/>
        <end position="563"/>
    </location>
</feature>
<organism evidence="2 3">
    <name type="scientific">Candidatus Thermofonsia Clade 1 bacterium</name>
    <dbReference type="NCBI Taxonomy" id="2364210"/>
    <lineage>
        <taxon>Bacteria</taxon>
        <taxon>Bacillati</taxon>
        <taxon>Chloroflexota</taxon>
        <taxon>Candidatus Thermofontia</taxon>
        <taxon>Candidatus Thermofonsia Clade 1</taxon>
    </lineage>
</organism>
<feature type="compositionally biased region" description="Low complexity" evidence="1">
    <location>
        <begin position="63"/>
        <end position="78"/>
    </location>
</feature>
<evidence type="ECO:0000313" key="2">
    <source>
        <dbReference type="EMBL" id="PJF31234.1"/>
    </source>
</evidence>
<dbReference type="AlphaFoldDB" id="A0A2M8P109"/>
<name>A0A2M8P109_9CHLR</name>
<dbReference type="EMBL" id="PGTK01000004">
    <property type="protein sequence ID" value="PJF31234.1"/>
    <property type="molecule type" value="Genomic_DNA"/>
</dbReference>
<feature type="compositionally biased region" description="Low complexity" evidence="1">
    <location>
        <begin position="129"/>
        <end position="146"/>
    </location>
</feature>
<feature type="compositionally biased region" description="Pro residues" evidence="1">
    <location>
        <begin position="658"/>
        <end position="676"/>
    </location>
</feature>
<evidence type="ECO:0000313" key="3">
    <source>
        <dbReference type="Proteomes" id="UP000228921"/>
    </source>
</evidence>
<dbReference type="InterPro" id="IPR011990">
    <property type="entry name" value="TPR-like_helical_dom_sf"/>
</dbReference>